<evidence type="ECO:0008006" key="3">
    <source>
        <dbReference type="Google" id="ProtNLM"/>
    </source>
</evidence>
<evidence type="ECO:0000313" key="2">
    <source>
        <dbReference type="Proteomes" id="UP000799537"/>
    </source>
</evidence>
<dbReference type="EMBL" id="ML993618">
    <property type="protein sequence ID" value="KAF2161543.1"/>
    <property type="molecule type" value="Genomic_DNA"/>
</dbReference>
<dbReference type="GeneID" id="54562069"/>
<protein>
    <recommendedName>
        <fullName evidence="3">F-box domain-containing protein</fullName>
    </recommendedName>
</protein>
<dbReference type="OrthoDB" id="3649723at2759"/>
<accession>A0A6A6C3P1</accession>
<dbReference type="AlphaFoldDB" id="A0A6A6C3P1"/>
<organism evidence="1 2">
    <name type="scientific">Zasmidium cellare ATCC 36951</name>
    <dbReference type="NCBI Taxonomy" id="1080233"/>
    <lineage>
        <taxon>Eukaryota</taxon>
        <taxon>Fungi</taxon>
        <taxon>Dikarya</taxon>
        <taxon>Ascomycota</taxon>
        <taxon>Pezizomycotina</taxon>
        <taxon>Dothideomycetes</taxon>
        <taxon>Dothideomycetidae</taxon>
        <taxon>Mycosphaerellales</taxon>
        <taxon>Mycosphaerellaceae</taxon>
        <taxon>Zasmidium</taxon>
    </lineage>
</organism>
<sequence length="247" mass="26993">MTTSAAERVFGVAELLEMVLASLPLKDMLLVQRVSKDFRNGVKSSKRLQEALFLRPAKICGVNAAFEAGCARELGAQVDVTAAGASNKWLVLQKKLHHRRIHPVPLNPLLWQRTRINKSSFDTVDSLPIESIQFLHPAIGGLSLDRHSSTDGEVHLNVILEAKTNPSDAATAVLEDSEASWRQMLVKQCPCTTIVLGLRIDGNGVSRGPNGTMLPADATLGEIMDWCQSKYAIFTRKGVDVDSKSDH</sequence>
<dbReference type="SUPFAM" id="SSF81383">
    <property type="entry name" value="F-box domain"/>
    <property type="match status" value="1"/>
</dbReference>
<dbReference type="Proteomes" id="UP000799537">
    <property type="component" value="Unassembled WGS sequence"/>
</dbReference>
<dbReference type="InterPro" id="IPR036047">
    <property type="entry name" value="F-box-like_dom_sf"/>
</dbReference>
<keyword evidence="2" id="KW-1185">Reference proteome</keyword>
<name>A0A6A6C3P1_ZASCE</name>
<reference evidence="1" key="1">
    <citation type="journal article" date="2020" name="Stud. Mycol.">
        <title>101 Dothideomycetes genomes: a test case for predicting lifestyles and emergence of pathogens.</title>
        <authorList>
            <person name="Haridas S."/>
            <person name="Albert R."/>
            <person name="Binder M."/>
            <person name="Bloem J."/>
            <person name="Labutti K."/>
            <person name="Salamov A."/>
            <person name="Andreopoulos B."/>
            <person name="Baker S."/>
            <person name="Barry K."/>
            <person name="Bills G."/>
            <person name="Bluhm B."/>
            <person name="Cannon C."/>
            <person name="Castanera R."/>
            <person name="Culley D."/>
            <person name="Daum C."/>
            <person name="Ezra D."/>
            <person name="Gonzalez J."/>
            <person name="Henrissat B."/>
            <person name="Kuo A."/>
            <person name="Liang C."/>
            <person name="Lipzen A."/>
            <person name="Lutzoni F."/>
            <person name="Magnuson J."/>
            <person name="Mondo S."/>
            <person name="Nolan M."/>
            <person name="Ohm R."/>
            <person name="Pangilinan J."/>
            <person name="Park H.-J."/>
            <person name="Ramirez L."/>
            <person name="Alfaro M."/>
            <person name="Sun H."/>
            <person name="Tritt A."/>
            <person name="Yoshinaga Y."/>
            <person name="Zwiers L.-H."/>
            <person name="Turgeon B."/>
            <person name="Goodwin S."/>
            <person name="Spatafora J."/>
            <person name="Crous P."/>
            <person name="Grigoriev I."/>
        </authorList>
    </citation>
    <scope>NUCLEOTIDE SEQUENCE</scope>
    <source>
        <strain evidence="1">ATCC 36951</strain>
    </source>
</reference>
<evidence type="ECO:0000313" key="1">
    <source>
        <dbReference type="EMBL" id="KAF2161543.1"/>
    </source>
</evidence>
<proteinExistence type="predicted"/>
<dbReference type="RefSeq" id="XP_033662432.1">
    <property type="nucleotide sequence ID" value="XM_033808797.1"/>
</dbReference>
<gene>
    <name evidence="1" type="ORF">M409DRAFT_27941</name>
</gene>